<dbReference type="PANTHER" id="PTHR43236">
    <property type="entry name" value="ANTITOXIN HIGA1"/>
    <property type="match status" value="1"/>
</dbReference>
<feature type="domain" description="IrrE N-terminal-like" evidence="1">
    <location>
        <begin position="32"/>
        <end position="141"/>
    </location>
</feature>
<keyword evidence="2" id="KW-0482">Metalloprotease</keyword>
<organism evidence="2 3">
    <name type="scientific">Deinococcus cellulosilyticus (strain DSM 18568 / NBRC 106333 / KACC 11606 / 5516J-15)</name>
    <dbReference type="NCBI Taxonomy" id="1223518"/>
    <lineage>
        <taxon>Bacteria</taxon>
        <taxon>Thermotogati</taxon>
        <taxon>Deinococcota</taxon>
        <taxon>Deinococci</taxon>
        <taxon>Deinococcales</taxon>
        <taxon>Deinococcaceae</taxon>
        <taxon>Deinococcus</taxon>
    </lineage>
</organism>
<protein>
    <submittedName>
        <fullName evidence="2">Radiation response metalloprotease IrrE</fullName>
    </submittedName>
</protein>
<dbReference type="OrthoDB" id="9794834at2"/>
<keyword evidence="3" id="KW-1185">Reference proteome</keyword>
<comment type="caution">
    <text evidence="2">The sequence shown here is derived from an EMBL/GenBank/DDBJ whole genome shotgun (WGS) entry which is preliminary data.</text>
</comment>
<dbReference type="GO" id="GO:0006508">
    <property type="term" value="P:proteolysis"/>
    <property type="evidence" value="ECO:0007669"/>
    <property type="project" value="UniProtKB-KW"/>
</dbReference>
<dbReference type="EMBL" id="BJXB01000034">
    <property type="protein sequence ID" value="GEM49415.1"/>
    <property type="molecule type" value="Genomic_DNA"/>
</dbReference>
<reference evidence="2 3" key="1">
    <citation type="submission" date="2019-07" db="EMBL/GenBank/DDBJ databases">
        <title>Whole genome shotgun sequence of Deinococcus cellulosilyticus NBRC 106333.</title>
        <authorList>
            <person name="Hosoyama A."/>
            <person name="Uohara A."/>
            <person name="Ohji S."/>
            <person name="Ichikawa N."/>
        </authorList>
    </citation>
    <scope>NUCLEOTIDE SEQUENCE [LARGE SCALE GENOMIC DNA]</scope>
    <source>
        <strain evidence="2 3">NBRC 106333</strain>
    </source>
</reference>
<dbReference type="Gene3D" id="3.30.450.130">
    <property type="entry name" value="irre protein"/>
    <property type="match status" value="1"/>
</dbReference>
<dbReference type="InterPro" id="IPR010359">
    <property type="entry name" value="IrrE_HExxH"/>
</dbReference>
<proteinExistence type="predicted"/>
<keyword evidence="2" id="KW-0378">Hydrolase</keyword>
<accession>A0A511N9A5</accession>
<dbReference type="Proteomes" id="UP000321306">
    <property type="component" value="Unassembled WGS sequence"/>
</dbReference>
<dbReference type="RefSeq" id="WP_146889935.1">
    <property type="nucleotide sequence ID" value="NZ_BJXB01000034.1"/>
</dbReference>
<sequence>MDPKPEHKARMRELALEFARKHQARDLYSLGEAAGAKLVFMDLGERDGAYDPVHKAIVINNTRDLNRQKFTLAHEIAHALLLDDDDLLSDIHEDFEGDHLEQVIERLCDWGAANILIEPEVLKDVLDRHGISAQAVLDLSRKAQISLRSAMVSIAEQAQEPTLIVLFQPAAPQKPLVVNFTAQNAAFKYSLTLGQIIPKDHPVQVSFDTRLPLDENTFVPFTSGRKMPAHLTTYPEKHRVVGVFRTV</sequence>
<dbReference type="GO" id="GO:0008237">
    <property type="term" value="F:metallopeptidase activity"/>
    <property type="evidence" value="ECO:0007669"/>
    <property type="project" value="UniProtKB-KW"/>
</dbReference>
<keyword evidence="2" id="KW-0645">Protease</keyword>
<dbReference type="InterPro" id="IPR052345">
    <property type="entry name" value="Rad_response_metalloprotease"/>
</dbReference>
<evidence type="ECO:0000259" key="1">
    <source>
        <dbReference type="Pfam" id="PF06114"/>
    </source>
</evidence>
<evidence type="ECO:0000313" key="2">
    <source>
        <dbReference type="EMBL" id="GEM49415.1"/>
    </source>
</evidence>
<dbReference type="Pfam" id="PF06114">
    <property type="entry name" value="Peptidase_M78"/>
    <property type="match status" value="1"/>
</dbReference>
<name>A0A511N9A5_DEIC1</name>
<dbReference type="PANTHER" id="PTHR43236:SF2">
    <property type="entry name" value="BLL0069 PROTEIN"/>
    <property type="match status" value="1"/>
</dbReference>
<dbReference type="Gene3D" id="1.10.10.2910">
    <property type="match status" value="1"/>
</dbReference>
<evidence type="ECO:0000313" key="3">
    <source>
        <dbReference type="Proteomes" id="UP000321306"/>
    </source>
</evidence>
<gene>
    <name evidence="2" type="primary">irrE</name>
    <name evidence="2" type="ORF">DC3_50500</name>
</gene>
<dbReference type="AlphaFoldDB" id="A0A511N9A5"/>